<proteinExistence type="predicted"/>
<dbReference type="EMBL" id="JACGWJ010000014">
    <property type="protein sequence ID" value="KAL0373805.1"/>
    <property type="molecule type" value="Genomic_DNA"/>
</dbReference>
<feature type="region of interest" description="Disordered" evidence="1">
    <location>
        <begin position="30"/>
        <end position="68"/>
    </location>
</feature>
<evidence type="ECO:0000313" key="2">
    <source>
        <dbReference type="EMBL" id="KAL0373805.1"/>
    </source>
</evidence>
<accession>A0AAW2R0G0</accession>
<reference evidence="2" key="2">
    <citation type="journal article" date="2024" name="Plant">
        <title>Genomic evolution and insights into agronomic trait innovations of Sesamum species.</title>
        <authorList>
            <person name="Miao H."/>
            <person name="Wang L."/>
            <person name="Qu L."/>
            <person name="Liu H."/>
            <person name="Sun Y."/>
            <person name="Le M."/>
            <person name="Wang Q."/>
            <person name="Wei S."/>
            <person name="Zheng Y."/>
            <person name="Lin W."/>
            <person name="Duan Y."/>
            <person name="Cao H."/>
            <person name="Xiong S."/>
            <person name="Wang X."/>
            <person name="Wei L."/>
            <person name="Li C."/>
            <person name="Ma Q."/>
            <person name="Ju M."/>
            <person name="Zhao R."/>
            <person name="Li G."/>
            <person name="Mu C."/>
            <person name="Tian Q."/>
            <person name="Mei H."/>
            <person name="Zhang T."/>
            <person name="Gao T."/>
            <person name="Zhang H."/>
        </authorList>
    </citation>
    <scope>NUCLEOTIDE SEQUENCE</scope>
    <source>
        <strain evidence="2">G02</strain>
    </source>
</reference>
<comment type="caution">
    <text evidence="2">The sequence shown here is derived from an EMBL/GenBank/DDBJ whole genome shotgun (WGS) entry which is preliminary data.</text>
</comment>
<evidence type="ECO:0000256" key="1">
    <source>
        <dbReference type="SAM" id="MobiDB-lite"/>
    </source>
</evidence>
<feature type="region of interest" description="Disordered" evidence="1">
    <location>
        <begin position="1"/>
        <end position="20"/>
    </location>
</feature>
<organism evidence="2">
    <name type="scientific">Sesamum radiatum</name>
    <name type="common">Black benniseed</name>
    <dbReference type="NCBI Taxonomy" id="300843"/>
    <lineage>
        <taxon>Eukaryota</taxon>
        <taxon>Viridiplantae</taxon>
        <taxon>Streptophyta</taxon>
        <taxon>Embryophyta</taxon>
        <taxon>Tracheophyta</taxon>
        <taxon>Spermatophyta</taxon>
        <taxon>Magnoliopsida</taxon>
        <taxon>eudicotyledons</taxon>
        <taxon>Gunneridae</taxon>
        <taxon>Pentapetalae</taxon>
        <taxon>asterids</taxon>
        <taxon>lamiids</taxon>
        <taxon>Lamiales</taxon>
        <taxon>Pedaliaceae</taxon>
        <taxon>Sesamum</taxon>
    </lineage>
</organism>
<gene>
    <name evidence="2" type="ORF">Sradi_3296200</name>
</gene>
<reference evidence="2" key="1">
    <citation type="submission" date="2020-06" db="EMBL/GenBank/DDBJ databases">
        <authorList>
            <person name="Li T."/>
            <person name="Hu X."/>
            <person name="Zhang T."/>
            <person name="Song X."/>
            <person name="Zhang H."/>
            <person name="Dai N."/>
            <person name="Sheng W."/>
            <person name="Hou X."/>
            <person name="Wei L."/>
        </authorList>
    </citation>
    <scope>NUCLEOTIDE SEQUENCE</scope>
    <source>
        <strain evidence="2">G02</strain>
        <tissue evidence="2">Leaf</tissue>
    </source>
</reference>
<sequence>MSSTEDLRLQGRVGEVHGDPLQSHKCYIEDVQKGRKMSSNDISKKEPPSKGGKDLVLVEEAKDERETPVKVQPAEKLLFIEFIPRNLEKTARMGSQMEDMIWEEVIRCL</sequence>
<feature type="compositionally biased region" description="Basic and acidic residues" evidence="1">
    <location>
        <begin position="59"/>
        <end position="68"/>
    </location>
</feature>
<dbReference type="AlphaFoldDB" id="A0AAW2R0G0"/>
<protein>
    <submittedName>
        <fullName evidence="2">Uncharacterized protein</fullName>
    </submittedName>
</protein>
<feature type="compositionally biased region" description="Basic and acidic residues" evidence="1">
    <location>
        <begin position="42"/>
        <end position="53"/>
    </location>
</feature>
<feature type="compositionally biased region" description="Basic and acidic residues" evidence="1">
    <location>
        <begin position="1"/>
        <end position="18"/>
    </location>
</feature>
<name>A0AAW2R0G0_SESRA</name>